<dbReference type="EMBL" id="VDMQ01000016">
    <property type="protein sequence ID" value="TNM51698.1"/>
    <property type="molecule type" value="Genomic_DNA"/>
</dbReference>
<sequence>MSIDRTELANALAEATGWSVSADPHRVTFVNDDPPQVVIWTVTDDELSQMRYNENLRAKHYGGRKTAELGALWLPLAEALGPFELSEGSRGYMEGMDMTVRE</sequence>
<evidence type="ECO:0000313" key="2">
    <source>
        <dbReference type="Proteomes" id="UP000314223"/>
    </source>
</evidence>
<organism evidence="1 2">
    <name type="scientific">Brevibacterium sediminis</name>
    <dbReference type="NCBI Taxonomy" id="1857024"/>
    <lineage>
        <taxon>Bacteria</taxon>
        <taxon>Bacillati</taxon>
        <taxon>Actinomycetota</taxon>
        <taxon>Actinomycetes</taxon>
        <taxon>Micrococcales</taxon>
        <taxon>Brevibacteriaceae</taxon>
        <taxon>Brevibacterium</taxon>
    </lineage>
</organism>
<comment type="caution">
    <text evidence="1">The sequence shown here is derived from an EMBL/GenBank/DDBJ whole genome shotgun (WGS) entry which is preliminary data.</text>
</comment>
<reference evidence="1 2" key="1">
    <citation type="submission" date="2019-06" db="EMBL/GenBank/DDBJ databases">
        <authorList>
            <person name="Mardanova A.M."/>
            <person name="Pudova D.S."/>
            <person name="Shagimardanova E.I."/>
            <person name="Gogoleva N.E."/>
            <person name="Lutfullin M.T."/>
            <person name="Hadieva G.F."/>
            <person name="Sharipova M.R."/>
        </authorList>
    </citation>
    <scope>NUCLEOTIDE SEQUENCE [LARGE SCALE GENOMIC DNA]</scope>
    <source>
        <strain evidence="1 2">MG-1</strain>
    </source>
</reference>
<evidence type="ECO:0000313" key="1">
    <source>
        <dbReference type="EMBL" id="TNM51698.1"/>
    </source>
</evidence>
<gene>
    <name evidence="1" type="ORF">FHQ09_17800</name>
</gene>
<name>A0A5C4WTQ3_9MICO</name>
<accession>A0A5C4WTQ3</accession>
<protein>
    <submittedName>
        <fullName evidence="1">Uncharacterized protein</fullName>
    </submittedName>
</protein>
<dbReference type="Proteomes" id="UP000314223">
    <property type="component" value="Unassembled WGS sequence"/>
</dbReference>
<dbReference type="RefSeq" id="WP_139470343.1">
    <property type="nucleotide sequence ID" value="NZ_VDMQ01000016.1"/>
</dbReference>
<proteinExistence type="predicted"/>
<dbReference type="AlphaFoldDB" id="A0A5C4WTQ3"/>